<dbReference type="EMBL" id="NJIH01000009">
    <property type="protein sequence ID" value="OWT57478.1"/>
    <property type="molecule type" value="Genomic_DNA"/>
</dbReference>
<dbReference type="Pfam" id="PF03401">
    <property type="entry name" value="TctC"/>
    <property type="match status" value="1"/>
</dbReference>
<protein>
    <recommendedName>
        <fullName evidence="4">ABC transporter substrate-binding protein</fullName>
    </recommendedName>
</protein>
<dbReference type="Gene3D" id="3.40.190.150">
    <property type="entry name" value="Bordetella uptake gene, domain 1"/>
    <property type="match status" value="1"/>
</dbReference>
<dbReference type="OrthoDB" id="8878695at2"/>
<dbReference type="Gene3D" id="3.40.190.10">
    <property type="entry name" value="Periplasmic binding protein-like II"/>
    <property type="match status" value="1"/>
</dbReference>
<sequence length="326" mass="34312">MKKSGITLLTDVSRVLSVFLLFLTGLLCSSVSAQGYPERPIEMTVSYSAGGGTDVIARIVAEAMSKLLGQQVIVVNRPGAGGAISVMHVVRSKPDGYSIGWFTGGPIILAPITEKNLQYKVSKDLIPVSLVQTTDQVLAARPGLKADTVPELISLAKSHPGDITMGHTGNGTAQLLAAQMLEKQGGIALNKIPYKGEANMLTDMMGGRLDMGLITASSAEPLVQSGKIKLLASGGAVRAHLFPKTPSMAESGFPKFDANSIMGIFVPAGTPKAVVEKLASVARQVVQMPEIREKLQSRGGQPVGSTPQEFGAYLVQSSEQAEKMLK</sequence>
<proteinExistence type="inferred from homology"/>
<name>A0A225M876_9BURK</name>
<dbReference type="InterPro" id="IPR005064">
    <property type="entry name" value="BUG"/>
</dbReference>
<dbReference type="SUPFAM" id="SSF53850">
    <property type="entry name" value="Periplasmic binding protein-like II"/>
    <property type="match status" value="1"/>
</dbReference>
<dbReference type="RefSeq" id="WP_088604482.1">
    <property type="nucleotide sequence ID" value="NZ_NJIH01000009.1"/>
</dbReference>
<dbReference type="PIRSF" id="PIRSF017082">
    <property type="entry name" value="YflP"/>
    <property type="match status" value="1"/>
</dbReference>
<keyword evidence="3" id="KW-1185">Reference proteome</keyword>
<dbReference type="InterPro" id="IPR042100">
    <property type="entry name" value="Bug_dom1"/>
</dbReference>
<reference evidence="3" key="1">
    <citation type="submission" date="2017-06" db="EMBL/GenBank/DDBJ databases">
        <title>Herbaspirillum phytohormonus sp. nov., isolated from the root nodule of Robinia pseudoacacia in lead-zinc mine.</title>
        <authorList>
            <person name="Fan M."/>
            <person name="Lin Y."/>
        </authorList>
    </citation>
    <scope>NUCLEOTIDE SEQUENCE [LARGE SCALE GENOMIC DNA]</scope>
    <source>
        <strain evidence="3">SC-089</strain>
    </source>
</reference>
<dbReference type="CDD" id="cd07012">
    <property type="entry name" value="PBP2_Bug_TTT"/>
    <property type="match status" value="1"/>
</dbReference>
<evidence type="ECO:0008006" key="4">
    <source>
        <dbReference type="Google" id="ProtNLM"/>
    </source>
</evidence>
<dbReference type="PANTHER" id="PTHR42928:SF5">
    <property type="entry name" value="BLR1237 PROTEIN"/>
    <property type="match status" value="1"/>
</dbReference>
<evidence type="ECO:0000313" key="2">
    <source>
        <dbReference type="EMBL" id="OWT57478.1"/>
    </source>
</evidence>
<evidence type="ECO:0000256" key="1">
    <source>
        <dbReference type="ARBA" id="ARBA00006987"/>
    </source>
</evidence>
<dbReference type="Proteomes" id="UP000214603">
    <property type="component" value="Unassembled WGS sequence"/>
</dbReference>
<gene>
    <name evidence="2" type="ORF">CEY11_16350</name>
</gene>
<dbReference type="AlphaFoldDB" id="A0A225M876"/>
<accession>A0A225M876</accession>
<dbReference type="PANTHER" id="PTHR42928">
    <property type="entry name" value="TRICARBOXYLATE-BINDING PROTEIN"/>
    <property type="match status" value="1"/>
</dbReference>
<organism evidence="2 3">
    <name type="scientific">Candidimonas nitroreducens</name>
    <dbReference type="NCBI Taxonomy" id="683354"/>
    <lineage>
        <taxon>Bacteria</taxon>
        <taxon>Pseudomonadati</taxon>
        <taxon>Pseudomonadota</taxon>
        <taxon>Betaproteobacteria</taxon>
        <taxon>Burkholderiales</taxon>
        <taxon>Alcaligenaceae</taxon>
        <taxon>Candidimonas</taxon>
    </lineage>
</organism>
<comment type="similarity">
    <text evidence="1">Belongs to the UPF0065 (bug) family.</text>
</comment>
<evidence type="ECO:0000313" key="3">
    <source>
        <dbReference type="Proteomes" id="UP000214603"/>
    </source>
</evidence>
<comment type="caution">
    <text evidence="2">The sequence shown here is derived from an EMBL/GenBank/DDBJ whole genome shotgun (WGS) entry which is preliminary data.</text>
</comment>